<dbReference type="GO" id="GO:0005886">
    <property type="term" value="C:plasma membrane"/>
    <property type="evidence" value="ECO:0007669"/>
    <property type="project" value="TreeGrafter"/>
</dbReference>
<evidence type="ECO:0000256" key="1">
    <source>
        <dbReference type="ARBA" id="ARBA00004141"/>
    </source>
</evidence>
<reference evidence="10" key="1">
    <citation type="submission" date="2022-11" db="UniProtKB">
        <authorList>
            <consortium name="WormBaseParasite"/>
        </authorList>
    </citation>
    <scope>IDENTIFICATION</scope>
</reference>
<evidence type="ECO:0000256" key="2">
    <source>
        <dbReference type="ARBA" id="ARBA00006244"/>
    </source>
</evidence>
<feature type="transmembrane region" description="Helical" evidence="7">
    <location>
        <begin position="196"/>
        <end position="215"/>
    </location>
</feature>
<proteinExistence type="inferred from homology"/>
<dbReference type="PANTHER" id="PTHR31247">
    <property type="entry name" value="TRANSMEMBRANE PROTEIN 198 FAMILY MEMBER"/>
    <property type="match status" value="1"/>
</dbReference>
<evidence type="ECO:0000256" key="5">
    <source>
        <dbReference type="ARBA" id="ARBA00023136"/>
    </source>
</evidence>
<comment type="subcellular location">
    <subcellularLocation>
        <location evidence="1">Membrane</location>
        <topology evidence="1">Multi-pass membrane protein</topology>
    </subcellularLocation>
</comment>
<evidence type="ECO:0000256" key="6">
    <source>
        <dbReference type="ARBA" id="ARBA00049737"/>
    </source>
</evidence>
<protein>
    <recommendedName>
        <fullName evidence="6">Transmembrane protein 198</fullName>
    </recommendedName>
</protein>
<keyword evidence="5 7" id="KW-0472">Membrane</keyword>
<dbReference type="WBParaSite" id="PSAMB.scaffold3022size19987.g20103.t1">
    <property type="protein sequence ID" value="PSAMB.scaffold3022size19987.g20103.t1"/>
    <property type="gene ID" value="PSAMB.scaffold3022size19987.g20103"/>
</dbReference>
<feature type="transmembrane region" description="Helical" evidence="7">
    <location>
        <begin position="139"/>
        <end position="163"/>
    </location>
</feature>
<accession>A0A914W4W5</accession>
<evidence type="ECO:0000313" key="9">
    <source>
        <dbReference type="Proteomes" id="UP000887566"/>
    </source>
</evidence>
<evidence type="ECO:0000256" key="3">
    <source>
        <dbReference type="ARBA" id="ARBA00022692"/>
    </source>
</evidence>
<evidence type="ECO:0000313" key="10">
    <source>
        <dbReference type="WBParaSite" id="PSAMB.scaffold3022size19987.g20103.t1"/>
    </source>
</evidence>
<organism evidence="9 10">
    <name type="scientific">Plectus sambesii</name>
    <dbReference type="NCBI Taxonomy" id="2011161"/>
    <lineage>
        <taxon>Eukaryota</taxon>
        <taxon>Metazoa</taxon>
        <taxon>Ecdysozoa</taxon>
        <taxon>Nematoda</taxon>
        <taxon>Chromadorea</taxon>
        <taxon>Plectida</taxon>
        <taxon>Plectina</taxon>
        <taxon>Plectoidea</taxon>
        <taxon>Plectidae</taxon>
        <taxon>Plectus</taxon>
    </lineage>
</organism>
<keyword evidence="9" id="KW-1185">Reference proteome</keyword>
<evidence type="ECO:0000259" key="8">
    <source>
        <dbReference type="Pfam" id="PF13886"/>
    </source>
</evidence>
<feature type="domain" description="TM7S3/TM198-like" evidence="8">
    <location>
        <begin position="82"/>
        <end position="261"/>
    </location>
</feature>
<keyword evidence="4 7" id="KW-1133">Transmembrane helix</keyword>
<dbReference type="Pfam" id="PF13886">
    <property type="entry name" value="TM7S3_TM198"/>
    <property type="match status" value="1"/>
</dbReference>
<dbReference type="Proteomes" id="UP000887566">
    <property type="component" value="Unplaced"/>
</dbReference>
<feature type="transmembrane region" description="Helical" evidence="7">
    <location>
        <begin position="235"/>
        <end position="259"/>
    </location>
</feature>
<dbReference type="InterPro" id="IPR025256">
    <property type="entry name" value="TM7S3/TM198-like_dom"/>
</dbReference>
<evidence type="ECO:0000256" key="7">
    <source>
        <dbReference type="SAM" id="Phobius"/>
    </source>
</evidence>
<comment type="similarity">
    <text evidence="2">Belongs to the TMEM198 family.</text>
</comment>
<feature type="transmembrane region" description="Helical" evidence="7">
    <location>
        <begin position="86"/>
        <end position="106"/>
    </location>
</feature>
<dbReference type="PANTHER" id="PTHR31247:SF5">
    <property type="entry name" value="DUF4203 DOMAIN-CONTAINING PROTEIN"/>
    <property type="match status" value="1"/>
</dbReference>
<keyword evidence="3 7" id="KW-0812">Transmembrane</keyword>
<name>A0A914W4W5_9BILA</name>
<dbReference type="InterPro" id="IPR040236">
    <property type="entry name" value="TMEM198"/>
</dbReference>
<feature type="transmembrane region" description="Helical" evidence="7">
    <location>
        <begin position="112"/>
        <end position="132"/>
    </location>
</feature>
<evidence type="ECO:0000256" key="4">
    <source>
        <dbReference type="ARBA" id="ARBA00022989"/>
    </source>
</evidence>
<sequence>MNVAVEEGERENGDISRGSSRAIDIPSQFVRCEATFVIATGDHCTCDGGTRPPVAGLSTDPKGAIVVGLGWRALPATQWRLKGYRFFKSVLFLTGLLFGAGVIYLVCEKERVLPTLGNAGVALIAGTLFGLITMLIEYVGLFMTGFLTGQLVGAALLLCLHAFALVNTVWITIAVQFVAGLVLAQVMLVFQRFAMIAGTALIGGALVMASMDYLGQRLASVLYVWDVMNVRAASVAAVCWYSWAMIALWPLVFIVAALVQFRFTAVGYSHKAGYRLSRKDGHRGSAQRLTVSEDGRRRAVATSKDLHSIRVKENRVPTPEPETPPYQPKSFRLLYQARRNQGDVICQSYMESLKRPQHDRSATLSSDCTAMTDLASTFPRQPQQSN</sequence>
<dbReference type="AlphaFoldDB" id="A0A914W4W5"/>